<evidence type="ECO:0000313" key="4">
    <source>
        <dbReference type="EMBL" id="KAJ7758320.1"/>
    </source>
</evidence>
<keyword evidence="5" id="KW-1185">Reference proteome</keyword>
<feature type="signal peptide" evidence="3">
    <location>
        <begin position="1"/>
        <end position="22"/>
    </location>
</feature>
<accession>A0AAD7NE74</accession>
<feature type="chain" id="PRO_5041937058" evidence="3">
    <location>
        <begin position="23"/>
        <end position="209"/>
    </location>
</feature>
<reference evidence="4" key="1">
    <citation type="submission" date="2023-03" db="EMBL/GenBank/DDBJ databases">
        <title>Massive genome expansion in bonnet fungi (Mycena s.s.) driven by repeated elements and novel gene families across ecological guilds.</title>
        <authorList>
            <consortium name="Lawrence Berkeley National Laboratory"/>
            <person name="Harder C.B."/>
            <person name="Miyauchi S."/>
            <person name="Viragh M."/>
            <person name="Kuo A."/>
            <person name="Thoen E."/>
            <person name="Andreopoulos B."/>
            <person name="Lu D."/>
            <person name="Skrede I."/>
            <person name="Drula E."/>
            <person name="Henrissat B."/>
            <person name="Morin E."/>
            <person name="Kohler A."/>
            <person name="Barry K."/>
            <person name="LaButti K."/>
            <person name="Morin E."/>
            <person name="Salamov A."/>
            <person name="Lipzen A."/>
            <person name="Mereny Z."/>
            <person name="Hegedus B."/>
            <person name="Baldrian P."/>
            <person name="Stursova M."/>
            <person name="Weitz H."/>
            <person name="Taylor A."/>
            <person name="Grigoriev I.V."/>
            <person name="Nagy L.G."/>
            <person name="Martin F."/>
            <person name="Kauserud H."/>
        </authorList>
    </citation>
    <scope>NUCLEOTIDE SEQUENCE</scope>
    <source>
        <strain evidence="4">CBHHK182m</strain>
    </source>
</reference>
<dbReference type="Proteomes" id="UP001215598">
    <property type="component" value="Unassembled WGS sequence"/>
</dbReference>
<dbReference type="EMBL" id="JARKIB010000042">
    <property type="protein sequence ID" value="KAJ7758320.1"/>
    <property type="molecule type" value="Genomic_DNA"/>
</dbReference>
<evidence type="ECO:0000256" key="1">
    <source>
        <dbReference type="SAM" id="MobiDB-lite"/>
    </source>
</evidence>
<sequence>MGVKRLFVVLLYRALALPLTESHPILDAMRANEPQLLHRREDINSWIITPSPVVICASAHLSKRAAAKVSVVAIAGRAAAGIAVVLALTATVILYRTSSWHRARASTATVEESPLHDYEPSPQFAEFRLSPEREDPAALAAEANHLRAQVRRPDSERSENGSTTTVRSDAGSFVIDNTARADAIGAGISAISLQGLGCGVRCEPWFLAR</sequence>
<evidence type="ECO:0000256" key="3">
    <source>
        <dbReference type="SAM" id="SignalP"/>
    </source>
</evidence>
<feature type="transmembrane region" description="Helical" evidence="2">
    <location>
        <begin position="71"/>
        <end position="95"/>
    </location>
</feature>
<evidence type="ECO:0000313" key="5">
    <source>
        <dbReference type="Proteomes" id="UP001215598"/>
    </source>
</evidence>
<protein>
    <submittedName>
        <fullName evidence="4">Uncharacterized protein</fullName>
    </submittedName>
</protein>
<keyword evidence="2" id="KW-0812">Transmembrane</keyword>
<organism evidence="4 5">
    <name type="scientific">Mycena metata</name>
    <dbReference type="NCBI Taxonomy" id="1033252"/>
    <lineage>
        <taxon>Eukaryota</taxon>
        <taxon>Fungi</taxon>
        <taxon>Dikarya</taxon>
        <taxon>Basidiomycota</taxon>
        <taxon>Agaricomycotina</taxon>
        <taxon>Agaricomycetes</taxon>
        <taxon>Agaricomycetidae</taxon>
        <taxon>Agaricales</taxon>
        <taxon>Marasmiineae</taxon>
        <taxon>Mycenaceae</taxon>
        <taxon>Mycena</taxon>
    </lineage>
</organism>
<gene>
    <name evidence="4" type="ORF">B0H16DRAFT_1885320</name>
</gene>
<keyword evidence="3" id="KW-0732">Signal</keyword>
<keyword evidence="2" id="KW-1133">Transmembrane helix</keyword>
<name>A0AAD7NE74_9AGAR</name>
<evidence type="ECO:0000256" key="2">
    <source>
        <dbReference type="SAM" id="Phobius"/>
    </source>
</evidence>
<feature type="region of interest" description="Disordered" evidence="1">
    <location>
        <begin position="145"/>
        <end position="169"/>
    </location>
</feature>
<dbReference type="AlphaFoldDB" id="A0AAD7NE74"/>
<keyword evidence="2" id="KW-0472">Membrane</keyword>
<comment type="caution">
    <text evidence="4">The sequence shown here is derived from an EMBL/GenBank/DDBJ whole genome shotgun (WGS) entry which is preliminary data.</text>
</comment>
<proteinExistence type="predicted"/>